<dbReference type="PANTHER" id="PTHR35580:SF1">
    <property type="entry name" value="PHYTASE-LIKE DOMAIN-CONTAINING PROTEIN"/>
    <property type="match status" value="1"/>
</dbReference>
<dbReference type="Gene3D" id="2.150.10.10">
    <property type="entry name" value="Serralysin-like metalloprotease, C-terminal"/>
    <property type="match status" value="2"/>
</dbReference>
<dbReference type="Pfam" id="PF17892">
    <property type="entry name" value="Cadherin_5"/>
    <property type="match status" value="1"/>
</dbReference>
<protein>
    <submittedName>
        <fullName evidence="5">DUF4347 domain-containing protein</fullName>
    </submittedName>
</protein>
<dbReference type="SUPFAM" id="SSF141072">
    <property type="entry name" value="CalX-like"/>
    <property type="match status" value="1"/>
</dbReference>
<feature type="domain" description="Bacterial Ig-like" evidence="4">
    <location>
        <begin position="646"/>
        <end position="745"/>
    </location>
</feature>
<dbReference type="Gene3D" id="2.80.10.50">
    <property type="match status" value="1"/>
</dbReference>
<dbReference type="InterPro" id="IPR010620">
    <property type="entry name" value="SBBP_repeat"/>
</dbReference>
<accession>A0A7C3ZEQ0</accession>
<evidence type="ECO:0000313" key="5">
    <source>
        <dbReference type="EMBL" id="HGF99219.1"/>
    </source>
</evidence>
<dbReference type="InterPro" id="IPR018511">
    <property type="entry name" value="Hemolysin-typ_Ca-bd_CS"/>
</dbReference>
<dbReference type="PROSITE" id="PS00330">
    <property type="entry name" value="HEMOLYSIN_CALCIUM"/>
    <property type="match status" value="4"/>
</dbReference>
<dbReference type="PRINTS" id="PR00313">
    <property type="entry name" value="CABNDNGRPT"/>
</dbReference>
<dbReference type="InterPro" id="IPR044048">
    <property type="entry name" value="Big_12"/>
</dbReference>
<name>A0A7C3ZEQ0_9CYAN</name>
<dbReference type="Pfam" id="PF14252">
    <property type="entry name" value="DUF4347"/>
    <property type="match status" value="1"/>
</dbReference>
<dbReference type="InterPro" id="IPR001343">
    <property type="entry name" value="Hemolysn_Ca-bd"/>
</dbReference>
<dbReference type="EMBL" id="DSPX01000004">
    <property type="protein sequence ID" value="HGF99219.1"/>
    <property type="molecule type" value="Genomic_DNA"/>
</dbReference>
<proteinExistence type="predicted"/>
<sequence>MAAGDAGTEFLQKLSQITQTQIYANPHPTGNAALGGTWHLQPQSPPFKGGLGGFRSRPPSPHLPLSPATQQTYQGILSGNLVWAEGLGTTGDDQSRSIAVDSSGNTYITGHFSGNLAVGTDSLVGAGGADIIITKLDPDGNYLWAKSLGTSGSDQGWNIALDSSDNTYITGHFSGTLAAGTDSLVGAGGEDIIITKLDPNGDYLWAKSLGSTGNDRGWGITLDSSDNIYTIGAFNGTVDFDPGAGNAPLTSAGAEDIFITKFDPNGNYIWAQSFGGTAGDYGYKIAPDGSGNIYTTGHFYNTVDFDPGPGTANLTAIGTLNDIFISKLDASGNYVWARSFGDGGYDSSLDITVDSSGNSYTTGYFYATVDFDPGAGVASFTSTGGTWDAFIVKLDPNGNYIWAKSLGSTGDDFGQSIVLDNSGNTYITGSFTGTVDFDPGPGVANLTSAGGDDIFVVKLDANGDYVWAKNLGGGSNESGYGIAADNSSSIYTTGYFSGTGDFDPNTGVTNLTSVGSNDIFIAKLTGSPIVTAITSAQTDGTYGIGTVIPITVTFSEAVNITGTPTLTLNTGANITYASGSGTDTLTFNYTVATGENTADLDYSSITALALSGGTIKNLANTDDAILTLPTPSAINSLGANKNLIIDGIAPTVTIEQAGGQTDPATAAPINYTVTFSETVTGFDASDISFTGSTAGGTLTPTISGSGTTYNVAVSGMTTSGTVVPSVIAGAVTDAAGNDNTASTSTDNSVTYNTIPTVSNISKTGNEDSNITFAAADFTAGFTDADGNSLNKIQITSLPANGTLQLSGGNVTLNQEILLASIPNLTFIPAANFNGSSSFTWNGSDGSNYAPTAATANLTVAAINDAPSFSNSGNQTLTTWTNTAQSVSNWANTFVFGPTNENTQTVADFLVNVTSGNTLFTTLPDIANDGTLTYTPNGTPGTATVSVQLRDNGGTANGGVDTSAPISFNIVIPPPTVNLSVNTTTGTEAGTTAITLTATTPGPVFGNQTLNLALTGTASNADFSVTIPAQITIANGSSTGSVTLTVANDLLTEGDETATFTISNPSTGILLGTTTAQTITITDDDTAGITIIPTSGLTTTEAGGTATFTVALNTQPTGDVTINLSSDNVAEGTIDKPSLTFTAANWNTAQTVTVTGVDDLVADGNIAYNIITAPATSTDANYNGINPADVAVTNSDNETAGITVTPTTGLTTTEAAGTATFTVALNTQPTGDVTINLSSDNVAEGTIDKPSLTFTAANWNTAQTVTVTGVDDLVADGNIAYNIITAPATSTDANYNGINPADVAVTNSDNDTSTDIVNPVTPSLPPSTMLDDTRRIGVVQPVGRLDVMEGGGEDIYKLFLTTPPVANVDIAIITDGQTTANVPNVTFTPDNWNIPQVVRLSAVDDNVAEGLHTSNVRLVTTSLDGDYHNLSINGITVSIADNETVGLVRSLATASGVMGMGADDQIVGSVGDDVINGRGGNNYLDGGDGDDVLSGGAGADYITGGAGLDLLFGGPGEDYVDGGDDDDVIFGGMGSDRLYGGTGNDKLFGEQGNDYLFGGAGADSLTGGPGRDAFAIGNGLGGMTVEMADVMTDFVIGEDVIDLISPLVYDGVAISDGTGLYAGDALVQNALTGEFLARLQGVDALSLSRADFV</sequence>
<dbReference type="InterPro" id="IPR011049">
    <property type="entry name" value="Serralysin-like_metalloprot_C"/>
</dbReference>
<reference evidence="5" key="1">
    <citation type="journal article" date="2020" name="mSystems">
        <title>Genome- and Community-Level Interaction Insights into Carbon Utilization and Element Cycling Functions of Hydrothermarchaeota in Hydrothermal Sediment.</title>
        <authorList>
            <person name="Zhou Z."/>
            <person name="Liu Y."/>
            <person name="Xu W."/>
            <person name="Pan J."/>
            <person name="Luo Z.H."/>
            <person name="Li M."/>
        </authorList>
    </citation>
    <scope>NUCLEOTIDE SEQUENCE [LARGE SCALE GENOMIC DNA]</scope>
    <source>
        <strain evidence="5">SpSt-374</strain>
    </source>
</reference>
<dbReference type="PANTHER" id="PTHR35580">
    <property type="entry name" value="CELL SURFACE GLYCOPROTEIN (S-LAYER PROTEIN)-LIKE PROTEIN"/>
    <property type="match status" value="1"/>
</dbReference>
<dbReference type="InterPro" id="IPR025592">
    <property type="entry name" value="DUF4347"/>
</dbReference>
<dbReference type="InterPro" id="IPR038081">
    <property type="entry name" value="CalX-like_sf"/>
</dbReference>
<feature type="region of interest" description="Disordered" evidence="1">
    <location>
        <begin position="33"/>
        <end position="68"/>
    </location>
</feature>
<evidence type="ECO:0000256" key="1">
    <source>
        <dbReference type="SAM" id="MobiDB-lite"/>
    </source>
</evidence>
<dbReference type="GO" id="GO:0005509">
    <property type="term" value="F:calcium ion binding"/>
    <property type="evidence" value="ECO:0007669"/>
    <property type="project" value="InterPro"/>
</dbReference>
<evidence type="ECO:0000259" key="2">
    <source>
        <dbReference type="Pfam" id="PF14252"/>
    </source>
</evidence>
<feature type="domain" description="DUF4347" evidence="2">
    <location>
        <begin position="1"/>
        <end position="76"/>
    </location>
</feature>
<organism evidence="5">
    <name type="scientific">Planktothricoides sp. SpSt-374</name>
    <dbReference type="NCBI Taxonomy" id="2282167"/>
    <lineage>
        <taxon>Bacteria</taxon>
        <taxon>Bacillati</taxon>
        <taxon>Cyanobacteriota</taxon>
        <taxon>Cyanophyceae</taxon>
        <taxon>Oscillatoriophycideae</taxon>
        <taxon>Oscillatoriales</taxon>
        <taxon>Oscillatoriaceae</taxon>
        <taxon>Planktothricoides</taxon>
    </lineage>
</organism>
<dbReference type="InterPro" id="IPR041690">
    <property type="entry name" value="Cadherin_5"/>
</dbReference>
<dbReference type="Gene3D" id="2.60.40.2030">
    <property type="match status" value="1"/>
</dbReference>
<dbReference type="InterPro" id="IPR052918">
    <property type="entry name" value="Motility_Chemotaxis_Reg"/>
</dbReference>
<gene>
    <name evidence="5" type="ORF">ENR15_00710</name>
</gene>
<comment type="caution">
    <text evidence="5">The sequence shown here is derived from an EMBL/GenBank/DDBJ whole genome shotgun (WGS) entry which is preliminary data.</text>
</comment>
<feature type="domain" description="Cadherin-like" evidence="3">
    <location>
        <begin position="752"/>
        <end position="859"/>
    </location>
</feature>
<dbReference type="SUPFAM" id="SSF101898">
    <property type="entry name" value="NHL repeat"/>
    <property type="match status" value="1"/>
</dbReference>
<evidence type="ECO:0000259" key="3">
    <source>
        <dbReference type="Pfam" id="PF17892"/>
    </source>
</evidence>
<dbReference type="SUPFAM" id="SSF51120">
    <property type="entry name" value="beta-Roll"/>
    <property type="match status" value="1"/>
</dbReference>
<dbReference type="Pfam" id="PF00353">
    <property type="entry name" value="HemolysinCabind"/>
    <property type="match status" value="2"/>
</dbReference>
<dbReference type="Pfam" id="PF19078">
    <property type="entry name" value="Big_12"/>
    <property type="match status" value="1"/>
</dbReference>
<dbReference type="Pfam" id="PF06739">
    <property type="entry name" value="SBBP"/>
    <property type="match status" value="1"/>
</dbReference>
<evidence type="ECO:0000259" key="4">
    <source>
        <dbReference type="Pfam" id="PF19078"/>
    </source>
</evidence>